<dbReference type="OrthoDB" id="5570009at2759"/>
<proteinExistence type="predicted"/>
<dbReference type="GO" id="GO:0019433">
    <property type="term" value="P:triglyceride catabolic process"/>
    <property type="evidence" value="ECO:0007669"/>
    <property type="project" value="TreeGrafter"/>
</dbReference>
<organism evidence="1 2">
    <name type="scientific">Aspergillus glaucus CBS 516.65</name>
    <dbReference type="NCBI Taxonomy" id="1160497"/>
    <lineage>
        <taxon>Eukaryota</taxon>
        <taxon>Fungi</taxon>
        <taxon>Dikarya</taxon>
        <taxon>Ascomycota</taxon>
        <taxon>Pezizomycotina</taxon>
        <taxon>Eurotiomycetes</taxon>
        <taxon>Eurotiomycetidae</taxon>
        <taxon>Eurotiales</taxon>
        <taxon>Aspergillaceae</taxon>
        <taxon>Aspergillus</taxon>
        <taxon>Aspergillus subgen. Aspergillus</taxon>
    </lineage>
</organism>
<evidence type="ECO:0000313" key="2">
    <source>
        <dbReference type="Proteomes" id="UP000184300"/>
    </source>
</evidence>
<reference evidence="2" key="1">
    <citation type="journal article" date="2017" name="Genome Biol.">
        <title>Comparative genomics reveals high biological diversity and specific adaptations in the industrially and medically important fungal genus Aspergillus.</title>
        <authorList>
            <person name="de Vries R.P."/>
            <person name="Riley R."/>
            <person name="Wiebenga A."/>
            <person name="Aguilar-Osorio G."/>
            <person name="Amillis S."/>
            <person name="Uchima C.A."/>
            <person name="Anderluh G."/>
            <person name="Asadollahi M."/>
            <person name="Askin M."/>
            <person name="Barry K."/>
            <person name="Battaglia E."/>
            <person name="Bayram O."/>
            <person name="Benocci T."/>
            <person name="Braus-Stromeyer S.A."/>
            <person name="Caldana C."/>
            <person name="Canovas D."/>
            <person name="Cerqueira G.C."/>
            <person name="Chen F."/>
            <person name="Chen W."/>
            <person name="Choi C."/>
            <person name="Clum A."/>
            <person name="Dos Santos R.A."/>
            <person name="Damasio A.R."/>
            <person name="Diallinas G."/>
            <person name="Emri T."/>
            <person name="Fekete E."/>
            <person name="Flipphi M."/>
            <person name="Freyberg S."/>
            <person name="Gallo A."/>
            <person name="Gournas C."/>
            <person name="Habgood R."/>
            <person name="Hainaut M."/>
            <person name="Harispe M.L."/>
            <person name="Henrissat B."/>
            <person name="Hilden K.S."/>
            <person name="Hope R."/>
            <person name="Hossain A."/>
            <person name="Karabika E."/>
            <person name="Karaffa L."/>
            <person name="Karanyi Z."/>
            <person name="Krasevec N."/>
            <person name="Kuo A."/>
            <person name="Kusch H."/>
            <person name="LaButti K."/>
            <person name="Lagendijk E.L."/>
            <person name="Lapidus A."/>
            <person name="Levasseur A."/>
            <person name="Lindquist E."/>
            <person name="Lipzen A."/>
            <person name="Logrieco A.F."/>
            <person name="MacCabe A."/>
            <person name="Maekelae M.R."/>
            <person name="Malavazi I."/>
            <person name="Melin P."/>
            <person name="Meyer V."/>
            <person name="Mielnichuk N."/>
            <person name="Miskei M."/>
            <person name="Molnar A.P."/>
            <person name="Mule G."/>
            <person name="Ngan C.Y."/>
            <person name="Orejas M."/>
            <person name="Orosz E."/>
            <person name="Ouedraogo J.P."/>
            <person name="Overkamp K.M."/>
            <person name="Park H.-S."/>
            <person name="Perrone G."/>
            <person name="Piumi F."/>
            <person name="Punt P.J."/>
            <person name="Ram A.F."/>
            <person name="Ramon A."/>
            <person name="Rauscher S."/>
            <person name="Record E."/>
            <person name="Riano-Pachon D.M."/>
            <person name="Robert V."/>
            <person name="Roehrig J."/>
            <person name="Ruller R."/>
            <person name="Salamov A."/>
            <person name="Salih N.S."/>
            <person name="Samson R.A."/>
            <person name="Sandor E."/>
            <person name="Sanguinetti M."/>
            <person name="Schuetze T."/>
            <person name="Sepcic K."/>
            <person name="Shelest E."/>
            <person name="Sherlock G."/>
            <person name="Sophianopoulou V."/>
            <person name="Squina F.M."/>
            <person name="Sun H."/>
            <person name="Susca A."/>
            <person name="Todd R.B."/>
            <person name="Tsang A."/>
            <person name="Unkles S.E."/>
            <person name="van de Wiele N."/>
            <person name="van Rossen-Uffink D."/>
            <person name="Oliveira J.V."/>
            <person name="Vesth T.C."/>
            <person name="Visser J."/>
            <person name="Yu J.-H."/>
            <person name="Zhou M."/>
            <person name="Andersen M.R."/>
            <person name="Archer D.B."/>
            <person name="Baker S.E."/>
            <person name="Benoit I."/>
            <person name="Brakhage A.A."/>
            <person name="Braus G.H."/>
            <person name="Fischer R."/>
            <person name="Frisvad J.C."/>
            <person name="Goldman G.H."/>
            <person name="Houbraken J."/>
            <person name="Oakley B."/>
            <person name="Pocsi I."/>
            <person name="Scazzocchio C."/>
            <person name="Seiboth B."/>
            <person name="vanKuyk P.A."/>
            <person name="Wortman J."/>
            <person name="Dyer P.S."/>
            <person name="Grigoriev I.V."/>
        </authorList>
    </citation>
    <scope>NUCLEOTIDE SEQUENCE [LARGE SCALE GENOMIC DNA]</scope>
    <source>
        <strain evidence="2">CBS 516.65</strain>
    </source>
</reference>
<dbReference type="RefSeq" id="XP_022397236.1">
    <property type="nucleotide sequence ID" value="XM_022543797.1"/>
</dbReference>
<dbReference type="Proteomes" id="UP000184300">
    <property type="component" value="Unassembled WGS sequence"/>
</dbReference>
<dbReference type="PANTHER" id="PTHR23025">
    <property type="entry name" value="TRIACYLGLYCEROL LIPASE"/>
    <property type="match status" value="1"/>
</dbReference>
<dbReference type="GO" id="GO:0005829">
    <property type="term" value="C:cytosol"/>
    <property type="evidence" value="ECO:0007669"/>
    <property type="project" value="TreeGrafter"/>
</dbReference>
<dbReference type="GeneID" id="34460058"/>
<evidence type="ECO:0000313" key="1">
    <source>
        <dbReference type="EMBL" id="OJJ80538.1"/>
    </source>
</evidence>
<sequence>MARIRRPRFTDYPPRSIQIAHPQLSPYKEPVNAWLYFDGPLSALEEQTCVVLGFPGGGFVALSPRDHDDRLLARAGKLKVPIRANPNVLWRKEADFYGLKPLSSPSTSLVGDDSSSESLQPDIDKVYQAYNDAFPPTTSKPTHTQFVVSSALSYANDRILTPEIMRTLIILYIGPHNQPNFNKGYFLSPILAADSLLAQFPRSTS</sequence>
<gene>
    <name evidence="1" type="ORF">ASPGLDRAFT_28911</name>
</gene>
<evidence type="ECO:0008006" key="3">
    <source>
        <dbReference type="Google" id="ProtNLM"/>
    </source>
</evidence>
<protein>
    <recommendedName>
        <fullName evidence="3">Alpha/beta hydrolase fold-3 domain-containing protein</fullName>
    </recommendedName>
</protein>
<dbReference type="EMBL" id="KV878910">
    <property type="protein sequence ID" value="OJJ80538.1"/>
    <property type="molecule type" value="Genomic_DNA"/>
</dbReference>
<dbReference type="GO" id="GO:0004771">
    <property type="term" value="F:sterol ester esterase activity"/>
    <property type="evidence" value="ECO:0007669"/>
    <property type="project" value="TreeGrafter"/>
</dbReference>
<dbReference type="GO" id="GO:0004806">
    <property type="term" value="F:triacylglycerol lipase activity"/>
    <property type="evidence" value="ECO:0007669"/>
    <property type="project" value="TreeGrafter"/>
</dbReference>
<dbReference type="AlphaFoldDB" id="A0A1L9V9D2"/>
<dbReference type="PANTHER" id="PTHR23025:SF3">
    <property type="entry name" value="HORMONE-SENSITIVE LIPASE"/>
    <property type="match status" value="1"/>
</dbReference>
<accession>A0A1L9V9D2</accession>
<keyword evidence="2" id="KW-1185">Reference proteome</keyword>
<name>A0A1L9V9D2_ASPGL</name>
<dbReference type="VEuPathDB" id="FungiDB:ASPGLDRAFT_28911"/>